<feature type="compositionally biased region" description="Basic and acidic residues" evidence="2">
    <location>
        <begin position="8"/>
        <end position="19"/>
    </location>
</feature>
<sequence>MSSTSKIENPKSPDAKIDLRGTPCPLNFVRTKLRLEQMAPGAVLEVWLDAGEPIEQVPDSLKMEGYQILETQFIADEPDSGFFAMKVQRPEHQEAG</sequence>
<reference evidence="4 5" key="1">
    <citation type="journal article" date="2020" name="Sci. Rep.">
        <title>A novel cyanobacterial geosmin producer, revising GeoA distribution and dispersion patterns in Bacteria.</title>
        <authorList>
            <person name="Churro C."/>
            <person name="Semedo-Aguiar A.P."/>
            <person name="Silva A.D."/>
            <person name="Pereira-Leal J.B."/>
            <person name="Leite R.B."/>
        </authorList>
    </citation>
    <scope>NUCLEOTIDE SEQUENCE [LARGE SCALE GENOMIC DNA]</scope>
    <source>
        <strain evidence="4 5">IPMA8</strain>
    </source>
</reference>
<dbReference type="CDD" id="cd00291">
    <property type="entry name" value="SirA_YedF_YeeD"/>
    <property type="match status" value="1"/>
</dbReference>
<accession>A0ABX2D375</accession>
<keyword evidence="5" id="KW-1185">Reference proteome</keyword>
<evidence type="ECO:0000313" key="4">
    <source>
        <dbReference type="EMBL" id="NQE37092.1"/>
    </source>
</evidence>
<feature type="domain" description="UPF0033" evidence="3">
    <location>
        <begin position="16"/>
        <end position="73"/>
    </location>
</feature>
<dbReference type="PANTHER" id="PTHR33279:SF19">
    <property type="entry name" value="SSL1707 PROTEIN"/>
    <property type="match status" value="1"/>
</dbReference>
<comment type="caution">
    <text evidence="4">The sequence shown here is derived from an EMBL/GenBank/DDBJ whole genome shotgun (WGS) entry which is preliminary data.</text>
</comment>
<dbReference type="RefSeq" id="WP_172190928.1">
    <property type="nucleotide sequence ID" value="NZ_CAWPPK010000016.1"/>
</dbReference>
<gene>
    <name evidence="4" type="ORF">E5S67_04860</name>
</gene>
<comment type="similarity">
    <text evidence="1">Belongs to the sulfur carrier protein TusA family.</text>
</comment>
<dbReference type="EMBL" id="SRRZ01000112">
    <property type="protein sequence ID" value="NQE37092.1"/>
    <property type="molecule type" value="Genomic_DNA"/>
</dbReference>
<evidence type="ECO:0000256" key="1">
    <source>
        <dbReference type="ARBA" id="ARBA00008984"/>
    </source>
</evidence>
<feature type="region of interest" description="Disordered" evidence="2">
    <location>
        <begin position="1"/>
        <end position="20"/>
    </location>
</feature>
<evidence type="ECO:0000313" key="5">
    <source>
        <dbReference type="Proteomes" id="UP000702425"/>
    </source>
</evidence>
<dbReference type="InterPro" id="IPR036868">
    <property type="entry name" value="TusA-like_sf"/>
</dbReference>
<dbReference type="Pfam" id="PF01206">
    <property type="entry name" value="TusA"/>
    <property type="match status" value="1"/>
</dbReference>
<name>A0ABX2D375_9CYAN</name>
<evidence type="ECO:0000256" key="2">
    <source>
        <dbReference type="SAM" id="MobiDB-lite"/>
    </source>
</evidence>
<protein>
    <recommendedName>
        <fullName evidence="3">UPF0033 domain-containing protein</fullName>
    </recommendedName>
</protein>
<dbReference type="InterPro" id="IPR001455">
    <property type="entry name" value="TusA-like"/>
</dbReference>
<dbReference type="Proteomes" id="UP000702425">
    <property type="component" value="Unassembled WGS sequence"/>
</dbReference>
<dbReference type="PANTHER" id="PTHR33279">
    <property type="entry name" value="SULFUR CARRIER PROTEIN YEDF-RELATED"/>
    <property type="match status" value="1"/>
</dbReference>
<dbReference type="SUPFAM" id="SSF64307">
    <property type="entry name" value="SirA-like"/>
    <property type="match status" value="1"/>
</dbReference>
<organism evidence="4 5">
    <name type="scientific">Microcoleus asticus IPMA8</name>
    <dbReference type="NCBI Taxonomy" id="2563858"/>
    <lineage>
        <taxon>Bacteria</taxon>
        <taxon>Bacillati</taxon>
        <taxon>Cyanobacteriota</taxon>
        <taxon>Cyanophyceae</taxon>
        <taxon>Oscillatoriophycideae</taxon>
        <taxon>Oscillatoriales</taxon>
        <taxon>Microcoleaceae</taxon>
        <taxon>Microcoleus</taxon>
        <taxon>Microcoleus asticus</taxon>
    </lineage>
</organism>
<evidence type="ECO:0000259" key="3">
    <source>
        <dbReference type="Pfam" id="PF01206"/>
    </source>
</evidence>
<dbReference type="Gene3D" id="3.30.110.40">
    <property type="entry name" value="TusA-like domain"/>
    <property type="match status" value="1"/>
</dbReference>
<proteinExistence type="inferred from homology"/>